<dbReference type="Proteomes" id="UP001419084">
    <property type="component" value="Unassembled WGS sequence"/>
</dbReference>
<evidence type="ECO:0000313" key="10">
    <source>
        <dbReference type="EMBL" id="RFZ76074.1"/>
    </source>
</evidence>
<feature type="transmembrane region" description="Helical" evidence="7">
    <location>
        <begin position="128"/>
        <end position="148"/>
    </location>
</feature>
<keyword evidence="3" id="KW-1003">Cell membrane</keyword>
<evidence type="ECO:0000259" key="8">
    <source>
        <dbReference type="PROSITE" id="PS50928"/>
    </source>
</evidence>
<dbReference type="SUPFAM" id="SSF161098">
    <property type="entry name" value="MetI-like"/>
    <property type="match status" value="1"/>
</dbReference>
<keyword evidence="5 7" id="KW-1133">Transmembrane helix</keyword>
<evidence type="ECO:0000256" key="7">
    <source>
        <dbReference type="RuleBase" id="RU363032"/>
    </source>
</evidence>
<dbReference type="InterPro" id="IPR000515">
    <property type="entry name" value="MetI-like"/>
</dbReference>
<evidence type="ECO:0000256" key="3">
    <source>
        <dbReference type="ARBA" id="ARBA00022475"/>
    </source>
</evidence>
<feature type="transmembrane region" description="Helical" evidence="7">
    <location>
        <begin position="277"/>
        <end position="298"/>
    </location>
</feature>
<reference evidence="10 11" key="1">
    <citation type="submission" date="2018-07" db="EMBL/GenBank/DDBJ databases">
        <title>New species, Clostridium PI-S10-A1B.</title>
        <authorList>
            <person name="Krishna G."/>
            <person name="Summeta K."/>
            <person name="Shikha S."/>
            <person name="Prabhu P.B."/>
            <person name="Suresh K."/>
        </authorList>
    </citation>
    <scope>NUCLEOTIDE SEQUENCE [LARGE SCALE GENOMIC DNA]</scope>
    <source>
        <strain evidence="10 11">PI-S10-A1B</strain>
    </source>
</reference>
<dbReference type="PANTHER" id="PTHR43227">
    <property type="entry name" value="BLL4140 PROTEIN"/>
    <property type="match status" value="1"/>
</dbReference>
<dbReference type="EMBL" id="BRPJ01000087">
    <property type="protein sequence ID" value="GLB32160.1"/>
    <property type="molecule type" value="Genomic_DNA"/>
</dbReference>
<feature type="transmembrane region" description="Helical" evidence="7">
    <location>
        <begin position="86"/>
        <end position="107"/>
    </location>
</feature>
<dbReference type="PANTHER" id="PTHR43227:SF11">
    <property type="entry name" value="BLL4140 PROTEIN"/>
    <property type="match status" value="1"/>
</dbReference>
<dbReference type="Proteomes" id="UP000260680">
    <property type="component" value="Unassembled WGS sequence"/>
</dbReference>
<dbReference type="EMBL" id="QOHO01000106">
    <property type="protein sequence ID" value="RFZ76074.1"/>
    <property type="molecule type" value="Genomic_DNA"/>
</dbReference>
<comment type="similarity">
    <text evidence="7">Belongs to the binding-protein-dependent transport system permease family.</text>
</comment>
<dbReference type="PROSITE" id="PS50928">
    <property type="entry name" value="ABC_TM1"/>
    <property type="match status" value="1"/>
</dbReference>
<dbReference type="CDD" id="cd06261">
    <property type="entry name" value="TM_PBP2"/>
    <property type="match status" value="1"/>
</dbReference>
<dbReference type="OrthoDB" id="384651at2"/>
<evidence type="ECO:0000256" key="1">
    <source>
        <dbReference type="ARBA" id="ARBA00004651"/>
    </source>
</evidence>
<dbReference type="InterPro" id="IPR035906">
    <property type="entry name" value="MetI-like_sf"/>
</dbReference>
<feature type="transmembrane region" description="Helical" evidence="7">
    <location>
        <begin position="22"/>
        <end position="48"/>
    </location>
</feature>
<name>A0A3E2N530_9FIRM</name>
<feature type="domain" description="ABC transmembrane type-1" evidence="8">
    <location>
        <begin position="82"/>
        <end position="298"/>
    </location>
</feature>
<evidence type="ECO:0000256" key="5">
    <source>
        <dbReference type="ARBA" id="ARBA00022989"/>
    </source>
</evidence>
<dbReference type="AlphaFoldDB" id="A0A3E2N530"/>
<dbReference type="GO" id="GO:0055085">
    <property type="term" value="P:transmembrane transport"/>
    <property type="evidence" value="ECO:0007669"/>
    <property type="project" value="InterPro"/>
</dbReference>
<evidence type="ECO:0000256" key="6">
    <source>
        <dbReference type="ARBA" id="ARBA00023136"/>
    </source>
</evidence>
<dbReference type="InterPro" id="IPR050809">
    <property type="entry name" value="UgpAE/MalFG_permease"/>
</dbReference>
<keyword evidence="6 7" id="KW-0472">Membrane</keyword>
<sequence length="311" mass="34505">MASIGNVKKGNINWKELKKQKVLLLLSAGYVIYGFIFCYLPLAGWLMAFENYKPKEGFFHSKFIGLGKFRQLFLDDGFIHVIRNTLAMGVINLITTMVMAIVFAILLNEVKSQGGKKAVQTISYLPHFLSWIIVTGILHDALSGTGIVNDLFIRFHLLKEPLNFFAYPKYFWGIVAFANVWKETGWNAIIYLSSITAIDTSLYEAAAIDGAGRWARIKYITLPGIKPTIIILLLMNAGNVLNAGFEVQYLLGNGLVQSVSQTIDIYVLKWGISQGDYSLGTAAGIFKSVVSIAIILIANEMAKRAGEESLF</sequence>
<evidence type="ECO:0000313" key="11">
    <source>
        <dbReference type="Proteomes" id="UP000260680"/>
    </source>
</evidence>
<dbReference type="RefSeq" id="WP_117419749.1">
    <property type="nucleotide sequence ID" value="NZ_BRPJ01000087.1"/>
</dbReference>
<dbReference type="Pfam" id="PF00528">
    <property type="entry name" value="BPD_transp_1"/>
    <property type="match status" value="1"/>
</dbReference>
<dbReference type="GO" id="GO:0005886">
    <property type="term" value="C:plasma membrane"/>
    <property type="evidence" value="ECO:0007669"/>
    <property type="project" value="UniProtKB-SubCell"/>
</dbReference>
<comment type="caution">
    <text evidence="10">The sequence shown here is derived from an EMBL/GenBank/DDBJ whole genome shotgun (WGS) entry which is preliminary data.</text>
</comment>
<evidence type="ECO:0000256" key="4">
    <source>
        <dbReference type="ARBA" id="ARBA00022692"/>
    </source>
</evidence>
<accession>A0A3E2N530</accession>
<evidence type="ECO:0000313" key="9">
    <source>
        <dbReference type="EMBL" id="GLB32160.1"/>
    </source>
</evidence>
<protein>
    <submittedName>
        <fullName evidence="10">Sugar ABC transporter permease</fullName>
    </submittedName>
</protein>
<evidence type="ECO:0000256" key="2">
    <source>
        <dbReference type="ARBA" id="ARBA00022448"/>
    </source>
</evidence>
<evidence type="ECO:0000313" key="12">
    <source>
        <dbReference type="Proteomes" id="UP001419084"/>
    </source>
</evidence>
<dbReference type="Gene3D" id="1.10.3720.10">
    <property type="entry name" value="MetI-like"/>
    <property type="match status" value="1"/>
</dbReference>
<comment type="subcellular location">
    <subcellularLocation>
        <location evidence="1 7">Cell membrane</location>
        <topology evidence="1 7">Multi-pass membrane protein</topology>
    </subcellularLocation>
</comment>
<feature type="transmembrane region" description="Helical" evidence="7">
    <location>
        <begin position="229"/>
        <end position="251"/>
    </location>
</feature>
<organism evidence="10 11">
    <name type="scientific">Lacrimispora amygdalina</name>
    <dbReference type="NCBI Taxonomy" id="253257"/>
    <lineage>
        <taxon>Bacteria</taxon>
        <taxon>Bacillati</taxon>
        <taxon>Bacillota</taxon>
        <taxon>Clostridia</taxon>
        <taxon>Lachnospirales</taxon>
        <taxon>Lachnospiraceae</taxon>
        <taxon>Lacrimispora</taxon>
    </lineage>
</organism>
<gene>
    <name evidence="10" type="ORF">DS742_25520</name>
    <name evidence="9" type="ORF">LAD12857_40830</name>
</gene>
<keyword evidence="2 7" id="KW-0813">Transport</keyword>
<keyword evidence="4 7" id="KW-0812">Transmembrane</keyword>
<proteinExistence type="inferred from homology"/>
<keyword evidence="12" id="KW-1185">Reference proteome</keyword>
<reference evidence="9 12" key="2">
    <citation type="journal article" date="2024" name="Int. J. Syst. Evol. Microbiol.">
        <title>Lacrimispora brassicae sp. nov. isolated from fermented cabbage, and proposal of Clostridium indicum Gundawar et al. 2019 and Clostridium methoxybenzovorans Mechichi et al. 1999 as heterotypic synonyms of Lacrimispora amygdalina (Parshina et al. 2003) Haas and Blanchard 2020 and Lacrimispora indolis (McClung and McCoy 1957) Haas and Blanchard 2020, respectively.</title>
        <authorList>
            <person name="Kobayashi H."/>
            <person name="Tanizawa Y."/>
            <person name="Sakamoto M."/>
            <person name="Ohkuma M."/>
            <person name="Tohno M."/>
        </authorList>
    </citation>
    <scope>NUCLEOTIDE SEQUENCE [LARGE SCALE GENOMIC DNA]</scope>
    <source>
        <strain evidence="9 12">DSM 12857</strain>
    </source>
</reference>